<protein>
    <submittedName>
        <fullName evidence="1">Uncharacterized protein</fullName>
    </submittedName>
</protein>
<dbReference type="Proteomes" id="UP000276133">
    <property type="component" value="Unassembled WGS sequence"/>
</dbReference>
<sequence>MCSPAECRRWRSRISCLISTFIHSWSPLVLTIRNGLHESVDGAVRVCFNVSEKGIDVKLSYCSNCVA</sequence>
<organism evidence="1 2">
    <name type="scientific">Brachionus plicatilis</name>
    <name type="common">Marine rotifer</name>
    <name type="synonym">Brachionus muelleri</name>
    <dbReference type="NCBI Taxonomy" id="10195"/>
    <lineage>
        <taxon>Eukaryota</taxon>
        <taxon>Metazoa</taxon>
        <taxon>Spiralia</taxon>
        <taxon>Gnathifera</taxon>
        <taxon>Rotifera</taxon>
        <taxon>Eurotatoria</taxon>
        <taxon>Monogononta</taxon>
        <taxon>Pseudotrocha</taxon>
        <taxon>Ploima</taxon>
        <taxon>Brachionidae</taxon>
        <taxon>Brachionus</taxon>
    </lineage>
</organism>
<dbReference type="EMBL" id="REGN01006821">
    <property type="protein sequence ID" value="RNA08193.1"/>
    <property type="molecule type" value="Genomic_DNA"/>
</dbReference>
<feature type="non-terminal residue" evidence="1">
    <location>
        <position position="67"/>
    </location>
</feature>
<evidence type="ECO:0000313" key="2">
    <source>
        <dbReference type="Proteomes" id="UP000276133"/>
    </source>
</evidence>
<reference evidence="1 2" key="1">
    <citation type="journal article" date="2018" name="Sci. Rep.">
        <title>Genomic signatures of local adaptation to the degree of environmental predictability in rotifers.</title>
        <authorList>
            <person name="Franch-Gras L."/>
            <person name="Hahn C."/>
            <person name="Garcia-Roger E.M."/>
            <person name="Carmona M.J."/>
            <person name="Serra M."/>
            <person name="Gomez A."/>
        </authorList>
    </citation>
    <scope>NUCLEOTIDE SEQUENCE [LARGE SCALE GENOMIC DNA]</scope>
    <source>
        <strain evidence="1">HYR1</strain>
    </source>
</reference>
<comment type="caution">
    <text evidence="1">The sequence shown here is derived from an EMBL/GenBank/DDBJ whole genome shotgun (WGS) entry which is preliminary data.</text>
</comment>
<proteinExistence type="predicted"/>
<evidence type="ECO:0000313" key="1">
    <source>
        <dbReference type="EMBL" id="RNA08193.1"/>
    </source>
</evidence>
<accession>A0A3M7QA39</accession>
<gene>
    <name evidence="1" type="ORF">BpHYR1_031692</name>
</gene>
<name>A0A3M7QA39_BRAPC</name>
<keyword evidence="2" id="KW-1185">Reference proteome</keyword>
<dbReference type="AlphaFoldDB" id="A0A3M7QA39"/>